<feature type="transmembrane region" description="Helical" evidence="10">
    <location>
        <begin position="458"/>
        <end position="480"/>
    </location>
</feature>
<feature type="transmembrane region" description="Helical" evidence="10">
    <location>
        <begin position="338"/>
        <end position="356"/>
    </location>
</feature>
<evidence type="ECO:0000256" key="3">
    <source>
        <dbReference type="ARBA" id="ARBA00022475"/>
    </source>
</evidence>
<evidence type="ECO:0000256" key="7">
    <source>
        <dbReference type="ARBA" id="ARBA00035120"/>
    </source>
</evidence>
<evidence type="ECO:0000256" key="9">
    <source>
        <dbReference type="SAM" id="MobiDB-lite"/>
    </source>
</evidence>
<evidence type="ECO:0000256" key="4">
    <source>
        <dbReference type="ARBA" id="ARBA00022692"/>
    </source>
</evidence>
<keyword evidence="3" id="KW-1003">Cell membrane</keyword>
<dbReference type="PANTHER" id="PTHR28259">
    <property type="entry name" value="FLUORIDE EXPORT PROTEIN 1-RELATED"/>
    <property type="match status" value="1"/>
</dbReference>
<dbReference type="RefSeq" id="XP_040781284.1">
    <property type="nucleotide sequence ID" value="XM_040915795.1"/>
</dbReference>
<reference evidence="11" key="1">
    <citation type="journal article" date="2020" name="Phytopathology">
        <title>Genome sequence of the chestnut blight fungus Cryphonectria parasitica EP155: A fundamental resource for an archetypical invasive plant pathogen.</title>
        <authorList>
            <person name="Crouch J.A."/>
            <person name="Dawe A."/>
            <person name="Aerts A."/>
            <person name="Barry K."/>
            <person name="Churchill A.C.L."/>
            <person name="Grimwood J."/>
            <person name="Hillman B."/>
            <person name="Milgroom M.G."/>
            <person name="Pangilinan J."/>
            <person name="Smith M."/>
            <person name="Salamov A."/>
            <person name="Schmutz J."/>
            <person name="Yadav J."/>
            <person name="Grigoriev I.V."/>
            <person name="Nuss D."/>
        </authorList>
    </citation>
    <scope>NUCLEOTIDE SEQUENCE</scope>
    <source>
        <strain evidence="11">EP155</strain>
    </source>
</reference>
<keyword evidence="6 10" id="KW-0472">Membrane</keyword>
<dbReference type="OrthoDB" id="409792at2759"/>
<keyword evidence="12" id="KW-1185">Reference proteome</keyword>
<evidence type="ECO:0000256" key="5">
    <source>
        <dbReference type="ARBA" id="ARBA00022989"/>
    </source>
</evidence>
<comment type="similarity">
    <text evidence="7">Belongs to the fluoride channel Fluc/FEX (TC 1.A.43) family.</text>
</comment>
<dbReference type="InterPro" id="IPR003691">
    <property type="entry name" value="FluC"/>
</dbReference>
<feature type="transmembrane region" description="Helical" evidence="10">
    <location>
        <begin position="291"/>
        <end position="317"/>
    </location>
</feature>
<comment type="function">
    <text evidence="1">Fluoride channel required for the rapid expulsion of cytoplasmic fluoride.</text>
</comment>
<evidence type="ECO:0000256" key="8">
    <source>
        <dbReference type="ARBA" id="ARBA00035585"/>
    </source>
</evidence>
<feature type="transmembrane region" description="Helical" evidence="10">
    <location>
        <begin position="394"/>
        <end position="413"/>
    </location>
</feature>
<gene>
    <name evidence="11" type="ORF">M406DRAFT_228616</name>
</gene>
<protein>
    <recommendedName>
        <fullName evidence="13">Chromosome condensation protein</fullName>
    </recommendedName>
</protein>
<dbReference type="EMBL" id="MU032344">
    <property type="protein sequence ID" value="KAF3770323.1"/>
    <property type="molecule type" value="Genomic_DNA"/>
</dbReference>
<evidence type="ECO:0000313" key="11">
    <source>
        <dbReference type="EMBL" id="KAF3770323.1"/>
    </source>
</evidence>
<feature type="region of interest" description="Disordered" evidence="9">
    <location>
        <begin position="24"/>
        <end position="56"/>
    </location>
</feature>
<feature type="region of interest" description="Disordered" evidence="9">
    <location>
        <begin position="106"/>
        <end position="127"/>
    </location>
</feature>
<dbReference type="GeneID" id="63832924"/>
<evidence type="ECO:0000256" key="2">
    <source>
        <dbReference type="ARBA" id="ARBA00004651"/>
    </source>
</evidence>
<organism evidence="11 12">
    <name type="scientific">Cryphonectria parasitica (strain ATCC 38755 / EP155)</name>
    <dbReference type="NCBI Taxonomy" id="660469"/>
    <lineage>
        <taxon>Eukaryota</taxon>
        <taxon>Fungi</taxon>
        <taxon>Dikarya</taxon>
        <taxon>Ascomycota</taxon>
        <taxon>Pezizomycotina</taxon>
        <taxon>Sordariomycetes</taxon>
        <taxon>Sordariomycetidae</taxon>
        <taxon>Diaporthales</taxon>
        <taxon>Cryphonectriaceae</taxon>
        <taxon>Cryphonectria-Endothia species complex</taxon>
        <taxon>Cryphonectria</taxon>
    </lineage>
</organism>
<dbReference type="PANTHER" id="PTHR28259:SF1">
    <property type="entry name" value="FLUORIDE EXPORT PROTEIN 1-RELATED"/>
    <property type="match status" value="1"/>
</dbReference>
<dbReference type="AlphaFoldDB" id="A0A9P4YBJ4"/>
<feature type="transmembrane region" description="Helical" evidence="10">
    <location>
        <begin position="368"/>
        <end position="387"/>
    </location>
</feature>
<accession>A0A9P4YBJ4</accession>
<feature type="non-terminal residue" evidence="11">
    <location>
        <position position="1"/>
    </location>
</feature>
<name>A0A9P4YBJ4_CRYP1</name>
<dbReference type="Pfam" id="PF02537">
    <property type="entry name" value="CRCB"/>
    <property type="match status" value="2"/>
</dbReference>
<dbReference type="Proteomes" id="UP000803844">
    <property type="component" value="Unassembled WGS sequence"/>
</dbReference>
<feature type="transmembrane region" description="Helical" evidence="10">
    <location>
        <begin position="171"/>
        <end position="188"/>
    </location>
</feature>
<evidence type="ECO:0008006" key="13">
    <source>
        <dbReference type="Google" id="ProtNLM"/>
    </source>
</evidence>
<comment type="subcellular location">
    <subcellularLocation>
        <location evidence="2">Cell membrane</location>
        <topology evidence="2">Multi-pass membrane protein</topology>
    </subcellularLocation>
</comment>
<keyword evidence="5 10" id="KW-1133">Transmembrane helix</keyword>
<keyword evidence="4 10" id="KW-0812">Transmembrane</keyword>
<evidence type="ECO:0000256" key="1">
    <source>
        <dbReference type="ARBA" id="ARBA00002598"/>
    </source>
</evidence>
<evidence type="ECO:0000256" key="10">
    <source>
        <dbReference type="SAM" id="Phobius"/>
    </source>
</evidence>
<evidence type="ECO:0000256" key="6">
    <source>
        <dbReference type="ARBA" id="ARBA00023136"/>
    </source>
</evidence>
<proteinExistence type="inferred from homology"/>
<comment type="catalytic activity">
    <reaction evidence="8">
        <text>fluoride(in) = fluoride(out)</text>
        <dbReference type="Rhea" id="RHEA:76159"/>
        <dbReference type="ChEBI" id="CHEBI:17051"/>
    </reaction>
    <physiologicalReaction direction="left-to-right" evidence="8">
        <dbReference type="Rhea" id="RHEA:76160"/>
    </physiologicalReaction>
</comment>
<evidence type="ECO:0000313" key="12">
    <source>
        <dbReference type="Proteomes" id="UP000803844"/>
    </source>
</evidence>
<feature type="transmembrane region" description="Helical" evidence="10">
    <location>
        <begin position="140"/>
        <end position="159"/>
    </location>
</feature>
<feature type="transmembrane region" description="Helical" evidence="10">
    <location>
        <begin position="241"/>
        <end position="262"/>
    </location>
</feature>
<dbReference type="GO" id="GO:0005886">
    <property type="term" value="C:plasma membrane"/>
    <property type="evidence" value="ECO:0007669"/>
    <property type="project" value="UniProtKB-SubCell"/>
</dbReference>
<dbReference type="GO" id="GO:1903425">
    <property type="term" value="F:fluoride transmembrane transporter activity"/>
    <property type="evidence" value="ECO:0007669"/>
    <property type="project" value="TreeGrafter"/>
</dbReference>
<sequence>YDIPDSYYNLDEVEDPAPDALRRFASNYSRRSHGSWGSGSRSERNERRASRQQSVSYDVPDSWLNLGEVSDTGPVQSVDEESIYQYRSLEDERASTQQYIEGRAALRASSSGGGGAPRDVQEKPARPEGEVRVSRWAAQLYTISYLVFFSLLGTLARLGLQWLTNYPGAPVFPSVWFNFGGSVVLGFLSEDRMLFRDEWGTPTYELAIQQARSAESNGSDATAVVDLAAAKKAHQAAKKTIPLYIGLATGFCGSFTSFSSFVRDVFLALSNDLTVPGSTAATVPRNGGYSFMALMAVVIVTVTASLSGLFIGAHLAIVSEPTIPSLPYSFMRTFADRLAVLLGWGCWVGALLLTLMPPHDYYRGDATFALLFAPLGCLARFYVSLALNGRRSSFPLGTFAVNVLGTAVLGVAYDLQRVPLGGMIGCQALQGVEDGFCGCLTTVSTWVSELASLRRSHAWLYGAASVLVSLGVMVAVLGGLRWTHGFATLQCVH</sequence>
<comment type="caution">
    <text evidence="11">The sequence shown here is derived from an EMBL/GenBank/DDBJ whole genome shotgun (WGS) entry which is preliminary data.</text>
</comment>
<feature type="non-terminal residue" evidence="11">
    <location>
        <position position="493"/>
    </location>
</feature>